<keyword evidence="4" id="KW-0805">Transcription regulation</keyword>
<comment type="similarity">
    <text evidence="1">Belongs to the CcdB toxin family.</text>
</comment>
<proteinExistence type="inferred from homology"/>
<dbReference type="Proteomes" id="UP001430290">
    <property type="component" value="Unassembled WGS sequence"/>
</dbReference>
<dbReference type="InterPro" id="IPR011067">
    <property type="entry name" value="Plasmid_toxin/cell-grow_inhib"/>
</dbReference>
<evidence type="ECO:0000256" key="1">
    <source>
        <dbReference type="ARBA" id="ARBA00005230"/>
    </source>
</evidence>
<dbReference type="EMBL" id="JAIQDJ010000001">
    <property type="protein sequence ID" value="MBZ4185085.1"/>
    <property type="molecule type" value="Genomic_DNA"/>
</dbReference>
<evidence type="ECO:0000313" key="9">
    <source>
        <dbReference type="Proteomes" id="UP001430290"/>
    </source>
</evidence>
<accession>A0ABS7TB96</accession>
<evidence type="ECO:0000256" key="2">
    <source>
        <dbReference type="ARBA" id="ARBA00015075"/>
    </source>
</evidence>
<reference evidence="8" key="1">
    <citation type="submission" date="2021-09" db="EMBL/GenBank/DDBJ databases">
        <authorList>
            <person name="Wu T."/>
            <person name="Guo S.Z."/>
        </authorList>
    </citation>
    <scope>NUCLEOTIDE SEQUENCE</scope>
    <source>
        <strain evidence="8">RSS-23</strain>
    </source>
</reference>
<protein>
    <recommendedName>
        <fullName evidence="2">Toxin CcdB</fullName>
    </recommendedName>
    <alternativeName>
        <fullName evidence="7">Cytotoxic protein CcdB</fullName>
    </alternativeName>
    <alternativeName>
        <fullName evidence="6">Protein LetD</fullName>
    </alternativeName>
</protein>
<gene>
    <name evidence="8" type="ORF">K7B09_01930</name>
</gene>
<dbReference type="Gene3D" id="2.30.30.110">
    <property type="match status" value="1"/>
</dbReference>
<keyword evidence="5" id="KW-0804">Transcription</keyword>
<sequence length="104" mass="11287">MNQFCAYVNADAASKRTIPYWLIVQSDLIDATQSRVVVPLIAPQLAGPLVARLMPVLMVAGKRLVMDAAQITNVPMQMLGRHEADLSAERLTILAALDMLISGI</sequence>
<organism evidence="8 9">
    <name type="scientific">Thermomonas beijingensis</name>
    <dbReference type="NCBI Taxonomy" id="2872701"/>
    <lineage>
        <taxon>Bacteria</taxon>
        <taxon>Pseudomonadati</taxon>
        <taxon>Pseudomonadota</taxon>
        <taxon>Gammaproteobacteria</taxon>
        <taxon>Lysobacterales</taxon>
        <taxon>Lysobacteraceae</taxon>
        <taxon>Thermomonas</taxon>
    </lineage>
</organism>
<evidence type="ECO:0000256" key="6">
    <source>
        <dbReference type="ARBA" id="ARBA00029628"/>
    </source>
</evidence>
<dbReference type="SUPFAM" id="SSF50118">
    <property type="entry name" value="Cell growth inhibitor/plasmid maintenance toxic component"/>
    <property type="match status" value="1"/>
</dbReference>
<evidence type="ECO:0000256" key="7">
    <source>
        <dbReference type="ARBA" id="ARBA00033135"/>
    </source>
</evidence>
<evidence type="ECO:0000313" key="8">
    <source>
        <dbReference type="EMBL" id="MBZ4185085.1"/>
    </source>
</evidence>
<keyword evidence="3" id="KW-0678">Repressor</keyword>
<evidence type="ECO:0000256" key="5">
    <source>
        <dbReference type="ARBA" id="ARBA00023163"/>
    </source>
</evidence>
<name>A0ABS7TB96_9GAMM</name>
<keyword evidence="9" id="KW-1185">Reference proteome</keyword>
<dbReference type="InterPro" id="IPR002712">
    <property type="entry name" value="CcdB"/>
</dbReference>
<dbReference type="RefSeq" id="WP_223626195.1">
    <property type="nucleotide sequence ID" value="NZ_JAIQDJ010000001.1"/>
</dbReference>
<evidence type="ECO:0000256" key="4">
    <source>
        <dbReference type="ARBA" id="ARBA00023015"/>
    </source>
</evidence>
<comment type="caution">
    <text evidence="8">The sequence shown here is derived from an EMBL/GenBank/DDBJ whole genome shotgun (WGS) entry which is preliminary data.</text>
</comment>
<dbReference type="Pfam" id="PF01845">
    <property type="entry name" value="CcdB"/>
    <property type="match status" value="1"/>
</dbReference>
<evidence type="ECO:0000256" key="3">
    <source>
        <dbReference type="ARBA" id="ARBA00022491"/>
    </source>
</evidence>